<protein>
    <recommendedName>
        <fullName evidence="3">NERD domain-containing protein</fullName>
    </recommendedName>
</protein>
<proteinExistence type="predicted"/>
<accession>A0ABS1JWU6</accession>
<comment type="caution">
    <text evidence="1">The sequence shown here is derived from an EMBL/GenBank/DDBJ whole genome shotgun (WGS) entry which is preliminary data.</text>
</comment>
<dbReference type="EMBL" id="JAEQND010000022">
    <property type="protein sequence ID" value="MBL0428754.1"/>
    <property type="molecule type" value="Genomic_DNA"/>
</dbReference>
<dbReference type="RefSeq" id="WP_201693394.1">
    <property type="nucleotide sequence ID" value="NZ_JAEQND010000022.1"/>
</dbReference>
<keyword evidence="2" id="KW-1185">Reference proteome</keyword>
<dbReference type="Proteomes" id="UP000622707">
    <property type="component" value="Unassembled WGS sequence"/>
</dbReference>
<evidence type="ECO:0008006" key="3">
    <source>
        <dbReference type="Google" id="ProtNLM"/>
    </source>
</evidence>
<sequence length="190" mass="21825">MTTFVVKPSLLGRQIQIQQHRNSSTNTPPMSHLEDLIAEYYDWSGYLVKRNMKVGRLKHGGWEMELDIVAFHPQTKHLVHVEPSIDAHSWQVRESRFRKKFESGERYMFDSVFPWLDKKTPVERIAVLVSHPEGRNELCGASILSVDELMATIVANVRGCGIMAKAAIPELYPLLRTIQLTVCGYYRLKT</sequence>
<evidence type="ECO:0000313" key="2">
    <source>
        <dbReference type="Proteomes" id="UP000622707"/>
    </source>
</evidence>
<evidence type="ECO:0000313" key="1">
    <source>
        <dbReference type="EMBL" id="MBL0428754.1"/>
    </source>
</evidence>
<reference evidence="1 2" key="1">
    <citation type="journal article" date="2017" name="Int. J. Syst. Evol. Microbiol.">
        <title>Ramlibacter alkalitolerans sp. nov., alkali-tolerant bacterium isolated from soil of ginseng.</title>
        <authorList>
            <person name="Lee D.H."/>
            <person name="Cha C.J."/>
        </authorList>
    </citation>
    <scope>NUCLEOTIDE SEQUENCE [LARGE SCALE GENOMIC DNA]</scope>
    <source>
        <strain evidence="1 2">KACC 19305</strain>
    </source>
</reference>
<name>A0ABS1JWU6_9BURK</name>
<gene>
    <name evidence="1" type="ORF">JI746_26860</name>
</gene>
<organism evidence="1 2">
    <name type="scientific">Ramlibacter alkalitolerans</name>
    <dbReference type="NCBI Taxonomy" id="2039631"/>
    <lineage>
        <taxon>Bacteria</taxon>
        <taxon>Pseudomonadati</taxon>
        <taxon>Pseudomonadota</taxon>
        <taxon>Betaproteobacteria</taxon>
        <taxon>Burkholderiales</taxon>
        <taxon>Comamonadaceae</taxon>
        <taxon>Ramlibacter</taxon>
    </lineage>
</organism>